<evidence type="ECO:0000313" key="2">
    <source>
        <dbReference type="EMBL" id="MBB5077776.1"/>
    </source>
</evidence>
<reference evidence="2 3" key="1">
    <citation type="submission" date="2020-08" db="EMBL/GenBank/DDBJ databases">
        <title>Genomic Encyclopedia of Type Strains, Phase IV (KMG-IV): sequencing the most valuable type-strain genomes for metagenomic binning, comparative biology and taxonomic classification.</title>
        <authorList>
            <person name="Goeker M."/>
        </authorList>
    </citation>
    <scope>NUCLEOTIDE SEQUENCE [LARGE SCALE GENOMIC DNA]</scope>
    <source>
        <strain evidence="2 3">DSM 45385</strain>
    </source>
</reference>
<dbReference type="RefSeq" id="WP_184961958.1">
    <property type="nucleotide sequence ID" value="NZ_JACHIN010000004.1"/>
</dbReference>
<dbReference type="AlphaFoldDB" id="A0A7W8A1D7"/>
<feature type="transmembrane region" description="Helical" evidence="1">
    <location>
        <begin position="26"/>
        <end position="45"/>
    </location>
</feature>
<keyword evidence="1" id="KW-0472">Membrane</keyword>
<name>A0A7W8A1D7_9ACTN</name>
<dbReference type="Proteomes" id="UP000568380">
    <property type="component" value="Unassembled WGS sequence"/>
</dbReference>
<keyword evidence="1" id="KW-1133">Transmembrane helix</keyword>
<evidence type="ECO:0000256" key="1">
    <source>
        <dbReference type="SAM" id="Phobius"/>
    </source>
</evidence>
<dbReference type="EMBL" id="JACHIN010000004">
    <property type="protein sequence ID" value="MBB5077776.1"/>
    <property type="molecule type" value="Genomic_DNA"/>
</dbReference>
<organism evidence="2 3">
    <name type="scientific">Nonomuraea endophytica</name>
    <dbReference type="NCBI Taxonomy" id="714136"/>
    <lineage>
        <taxon>Bacteria</taxon>
        <taxon>Bacillati</taxon>
        <taxon>Actinomycetota</taxon>
        <taxon>Actinomycetes</taxon>
        <taxon>Streptosporangiales</taxon>
        <taxon>Streptosporangiaceae</taxon>
        <taxon>Nonomuraea</taxon>
    </lineage>
</organism>
<proteinExistence type="predicted"/>
<evidence type="ECO:0000313" key="3">
    <source>
        <dbReference type="Proteomes" id="UP000568380"/>
    </source>
</evidence>
<gene>
    <name evidence="2" type="ORF">HNR40_003251</name>
</gene>
<protein>
    <submittedName>
        <fullName evidence="2">Uncharacterized protein</fullName>
    </submittedName>
</protein>
<keyword evidence="3" id="KW-1185">Reference proteome</keyword>
<sequence>MTITIPLVVLLGMAVFIGLRYLGLRLWQAAVSVVFGFLLAATALAPDIQHVLSGLLDLITDR</sequence>
<comment type="caution">
    <text evidence="2">The sequence shown here is derived from an EMBL/GenBank/DDBJ whole genome shotgun (WGS) entry which is preliminary data.</text>
</comment>
<keyword evidence="1" id="KW-0812">Transmembrane</keyword>
<accession>A0A7W8A1D7</accession>